<reference evidence="10 11" key="1">
    <citation type="submission" date="2016-01" db="EMBL/GenBank/DDBJ databases">
        <title>The new phylogeny of the genus Mycobacterium.</title>
        <authorList>
            <person name="Tarcisio F."/>
            <person name="Conor M."/>
            <person name="Antonella G."/>
            <person name="Elisabetta G."/>
            <person name="Giulia F.S."/>
            <person name="Sara T."/>
            <person name="Anna F."/>
            <person name="Clotilde B."/>
            <person name="Roberto B."/>
            <person name="Veronica D.S."/>
            <person name="Fabio R."/>
            <person name="Monica P."/>
            <person name="Olivier J."/>
            <person name="Enrico T."/>
            <person name="Nicola S."/>
        </authorList>
    </citation>
    <scope>NUCLEOTIDE SEQUENCE [LARGE SCALE GENOMIC DNA]</scope>
    <source>
        <strain evidence="10 11">DSM 44277</strain>
    </source>
</reference>
<evidence type="ECO:0000259" key="9">
    <source>
        <dbReference type="Pfam" id="PF04324"/>
    </source>
</evidence>
<dbReference type="InterPro" id="IPR007419">
    <property type="entry name" value="BFD-like_2Fe2S-bd_dom"/>
</dbReference>
<comment type="caution">
    <text evidence="10">The sequence shown here is derived from an EMBL/GenBank/DDBJ whole genome shotgun (WGS) entry which is preliminary data.</text>
</comment>
<evidence type="ECO:0000256" key="4">
    <source>
        <dbReference type="ARBA" id="ARBA00022982"/>
    </source>
</evidence>
<keyword evidence="1" id="KW-0813">Transport</keyword>
<proteinExistence type="inferred from homology"/>
<evidence type="ECO:0000256" key="8">
    <source>
        <dbReference type="ARBA" id="ARBA00046332"/>
    </source>
</evidence>
<evidence type="ECO:0000256" key="2">
    <source>
        <dbReference type="ARBA" id="ARBA00022714"/>
    </source>
</evidence>
<dbReference type="Pfam" id="PF04324">
    <property type="entry name" value="Fer2_BFD"/>
    <property type="match status" value="1"/>
</dbReference>
<evidence type="ECO:0000256" key="6">
    <source>
        <dbReference type="ARBA" id="ARBA00023014"/>
    </source>
</evidence>
<dbReference type="InterPro" id="IPR041854">
    <property type="entry name" value="BFD-like_2Fe2S-bd_dom_sf"/>
</dbReference>
<dbReference type="Gene3D" id="1.10.10.1100">
    <property type="entry name" value="BFD-like [2Fe-2S]-binding domain"/>
    <property type="match status" value="1"/>
</dbReference>
<dbReference type="GO" id="GO:0046872">
    <property type="term" value="F:metal ion binding"/>
    <property type="evidence" value="ECO:0007669"/>
    <property type="project" value="UniProtKB-KW"/>
</dbReference>
<dbReference type="PANTHER" id="PTHR37424">
    <property type="entry name" value="BACTERIOFERRITIN-ASSOCIATED FERREDOXIN"/>
    <property type="match status" value="1"/>
</dbReference>
<evidence type="ECO:0000313" key="10">
    <source>
        <dbReference type="EMBL" id="ORU96216.1"/>
    </source>
</evidence>
<gene>
    <name evidence="10" type="ORF">AWB93_19790</name>
</gene>
<dbReference type="Proteomes" id="UP000193990">
    <property type="component" value="Unassembled WGS sequence"/>
</dbReference>
<name>A0A1X1QXM6_MYCBE</name>
<keyword evidence="4" id="KW-0249">Electron transport</keyword>
<dbReference type="GO" id="GO:0051537">
    <property type="term" value="F:2 iron, 2 sulfur cluster binding"/>
    <property type="evidence" value="ECO:0007669"/>
    <property type="project" value="UniProtKB-KW"/>
</dbReference>
<sequence>MFVCLCNGVTSHAVAEAVAAGAATTKDVARECGAGADCGRCRRTIQTMLRSSTPETPGSTDRFRQRR</sequence>
<dbReference type="PANTHER" id="PTHR37424:SF1">
    <property type="entry name" value="BACTERIOFERRITIN-ASSOCIATED FERREDOXIN"/>
    <property type="match status" value="1"/>
</dbReference>
<organism evidence="10 11">
    <name type="scientific">Mycobacterium bohemicum</name>
    <dbReference type="NCBI Taxonomy" id="56425"/>
    <lineage>
        <taxon>Bacteria</taxon>
        <taxon>Bacillati</taxon>
        <taxon>Actinomycetota</taxon>
        <taxon>Actinomycetes</taxon>
        <taxon>Mycobacteriales</taxon>
        <taxon>Mycobacteriaceae</taxon>
        <taxon>Mycobacterium</taxon>
    </lineage>
</organism>
<comment type="similarity">
    <text evidence="8">Belongs to the Bfd family.</text>
</comment>
<protein>
    <recommendedName>
        <fullName evidence="7">Bacterioferritin-associated ferredoxin</fullName>
    </recommendedName>
</protein>
<keyword evidence="11" id="KW-1185">Reference proteome</keyword>
<dbReference type="EMBL" id="LQOK01000044">
    <property type="protein sequence ID" value="ORU96216.1"/>
    <property type="molecule type" value="Genomic_DNA"/>
</dbReference>
<evidence type="ECO:0000256" key="7">
    <source>
        <dbReference type="ARBA" id="ARBA00039386"/>
    </source>
</evidence>
<evidence type="ECO:0000256" key="3">
    <source>
        <dbReference type="ARBA" id="ARBA00022723"/>
    </source>
</evidence>
<keyword evidence="5" id="KW-0408">Iron</keyword>
<keyword evidence="6" id="KW-0411">Iron-sulfur</keyword>
<keyword evidence="2" id="KW-0001">2Fe-2S</keyword>
<dbReference type="RefSeq" id="WP_085182485.1">
    <property type="nucleotide sequence ID" value="NZ_JACKSV010000020.1"/>
</dbReference>
<accession>A0A1X1QXM6</accession>
<dbReference type="AlphaFoldDB" id="A0A1X1QXM6"/>
<feature type="domain" description="BFD-like [2Fe-2S]-binding" evidence="9">
    <location>
        <begin position="3"/>
        <end position="50"/>
    </location>
</feature>
<evidence type="ECO:0000256" key="1">
    <source>
        <dbReference type="ARBA" id="ARBA00022448"/>
    </source>
</evidence>
<evidence type="ECO:0000256" key="5">
    <source>
        <dbReference type="ARBA" id="ARBA00023004"/>
    </source>
</evidence>
<keyword evidence="3" id="KW-0479">Metal-binding</keyword>
<dbReference type="STRING" id="56425.AWB93_19790"/>
<dbReference type="InterPro" id="IPR052371">
    <property type="entry name" value="BFD-associated_ferredoxin"/>
</dbReference>
<evidence type="ECO:0000313" key="11">
    <source>
        <dbReference type="Proteomes" id="UP000193990"/>
    </source>
</evidence>